<feature type="transmembrane region" description="Helical" evidence="4">
    <location>
        <begin position="210"/>
        <end position="232"/>
    </location>
</feature>
<dbReference type="Gene3D" id="1.20.1250.20">
    <property type="entry name" value="MFS general substrate transporter like domains"/>
    <property type="match status" value="1"/>
</dbReference>
<accession>A0A6G1GXP8</accession>
<dbReference type="OrthoDB" id="410267at2759"/>
<feature type="transmembrane region" description="Helical" evidence="4">
    <location>
        <begin position="276"/>
        <end position="296"/>
    </location>
</feature>
<gene>
    <name evidence="6" type="ORF">K402DRAFT_446979</name>
</gene>
<dbReference type="EMBL" id="ML977161">
    <property type="protein sequence ID" value="KAF1985567.1"/>
    <property type="molecule type" value="Genomic_DNA"/>
</dbReference>
<feature type="transmembrane region" description="Helical" evidence="4">
    <location>
        <begin position="344"/>
        <end position="365"/>
    </location>
</feature>
<feature type="transmembrane region" description="Helical" evidence="4">
    <location>
        <begin position="489"/>
        <end position="510"/>
    </location>
</feature>
<feature type="region of interest" description="Disordered" evidence="3">
    <location>
        <begin position="50"/>
        <end position="89"/>
    </location>
</feature>
<sequence>MNTTPNGSKPGPIITPRGSDSTLAYPGAAHLSSTTLDSTAYTLASDAEKCFPEKTDGTPSSPTSPVEGSFRDEAVPKEEHEGDTLTTYGSNIPTSAFDSHSARPDENTTYPEGGLRAWLVVLGSFCAMLAAFGIMNTIGVFQSHLATHQLSHYSESTIGWLFSLYVFISFAGGLLIGPIFDFHGPRLLIFAGSILLVLSILLLGNCTQYWHFLLDFSVLGGLGTSLLFTPAISSIGHFFLARRGFATGLAAAGGSVGGIFMPLMLQRLLPQIGWAWSSRVLALIILVLTIFANLLIRSRLPPAPGSSVLPDFRIFRDRAFALTTAGVFAMEWGLFVPITYLSSYALSTGAIDVGFSYTLIAILNVGSSLGRWLPGLVADKIGRFNCMFIALFFCMLTTLCFWLPASILPLVSDSSTPSPAIKPLVIVYALLFGFASGSNISLTPVCVGQLCKTEEYGRYYATCYTIVAFGTLTGIPIAGELIKACAGNYWGVVVFTGACYVLALASFAGARGLKAGMGWVKY</sequence>
<evidence type="ECO:0000256" key="4">
    <source>
        <dbReference type="SAM" id="Phobius"/>
    </source>
</evidence>
<comment type="subcellular location">
    <subcellularLocation>
        <location evidence="1">Membrane</location>
        <topology evidence="1">Multi-pass membrane protein</topology>
    </subcellularLocation>
</comment>
<feature type="transmembrane region" description="Helical" evidence="4">
    <location>
        <begin position="244"/>
        <end position="264"/>
    </location>
</feature>
<protein>
    <submittedName>
        <fullName evidence="6">MFS general substrate transporter</fullName>
    </submittedName>
</protein>
<organism evidence="6 7">
    <name type="scientific">Aulographum hederae CBS 113979</name>
    <dbReference type="NCBI Taxonomy" id="1176131"/>
    <lineage>
        <taxon>Eukaryota</taxon>
        <taxon>Fungi</taxon>
        <taxon>Dikarya</taxon>
        <taxon>Ascomycota</taxon>
        <taxon>Pezizomycotina</taxon>
        <taxon>Dothideomycetes</taxon>
        <taxon>Pleosporomycetidae</taxon>
        <taxon>Aulographales</taxon>
        <taxon>Aulographaceae</taxon>
    </lineage>
</organism>
<evidence type="ECO:0000256" key="3">
    <source>
        <dbReference type="SAM" id="MobiDB-lite"/>
    </source>
</evidence>
<feature type="compositionally biased region" description="Basic and acidic residues" evidence="3">
    <location>
        <begin position="69"/>
        <end position="83"/>
    </location>
</feature>
<dbReference type="Proteomes" id="UP000800041">
    <property type="component" value="Unassembled WGS sequence"/>
</dbReference>
<feature type="transmembrane region" description="Helical" evidence="4">
    <location>
        <begin position="459"/>
        <end position="477"/>
    </location>
</feature>
<feature type="transmembrane region" description="Helical" evidence="4">
    <location>
        <begin position="319"/>
        <end position="338"/>
    </location>
</feature>
<name>A0A6G1GXP8_9PEZI</name>
<dbReference type="InterPro" id="IPR036259">
    <property type="entry name" value="MFS_trans_sf"/>
</dbReference>
<dbReference type="PROSITE" id="PS50850">
    <property type="entry name" value="MFS"/>
    <property type="match status" value="1"/>
</dbReference>
<dbReference type="Pfam" id="PF07690">
    <property type="entry name" value="MFS_1"/>
    <property type="match status" value="1"/>
</dbReference>
<dbReference type="PANTHER" id="PTHR11360">
    <property type="entry name" value="MONOCARBOXYLATE TRANSPORTER"/>
    <property type="match status" value="1"/>
</dbReference>
<dbReference type="GO" id="GO:0022857">
    <property type="term" value="F:transmembrane transporter activity"/>
    <property type="evidence" value="ECO:0007669"/>
    <property type="project" value="InterPro"/>
</dbReference>
<keyword evidence="4" id="KW-0812">Transmembrane</keyword>
<feature type="domain" description="Major facilitator superfamily (MFS) profile" evidence="5">
    <location>
        <begin position="116"/>
        <end position="514"/>
    </location>
</feature>
<reference evidence="6" key="1">
    <citation type="journal article" date="2020" name="Stud. Mycol.">
        <title>101 Dothideomycetes genomes: a test case for predicting lifestyles and emergence of pathogens.</title>
        <authorList>
            <person name="Haridas S."/>
            <person name="Albert R."/>
            <person name="Binder M."/>
            <person name="Bloem J."/>
            <person name="Labutti K."/>
            <person name="Salamov A."/>
            <person name="Andreopoulos B."/>
            <person name="Baker S."/>
            <person name="Barry K."/>
            <person name="Bills G."/>
            <person name="Bluhm B."/>
            <person name="Cannon C."/>
            <person name="Castanera R."/>
            <person name="Culley D."/>
            <person name="Daum C."/>
            <person name="Ezra D."/>
            <person name="Gonzalez J."/>
            <person name="Henrissat B."/>
            <person name="Kuo A."/>
            <person name="Liang C."/>
            <person name="Lipzen A."/>
            <person name="Lutzoni F."/>
            <person name="Magnuson J."/>
            <person name="Mondo S."/>
            <person name="Nolan M."/>
            <person name="Ohm R."/>
            <person name="Pangilinan J."/>
            <person name="Park H.-J."/>
            <person name="Ramirez L."/>
            <person name="Alfaro M."/>
            <person name="Sun H."/>
            <person name="Tritt A."/>
            <person name="Yoshinaga Y."/>
            <person name="Zwiers L.-H."/>
            <person name="Turgeon B."/>
            <person name="Goodwin S."/>
            <person name="Spatafora J."/>
            <person name="Crous P."/>
            <person name="Grigoriev I."/>
        </authorList>
    </citation>
    <scope>NUCLEOTIDE SEQUENCE</scope>
    <source>
        <strain evidence="6">CBS 113979</strain>
    </source>
</reference>
<dbReference type="CDD" id="cd17352">
    <property type="entry name" value="MFS_MCT_SLC16"/>
    <property type="match status" value="1"/>
</dbReference>
<dbReference type="InterPro" id="IPR020846">
    <property type="entry name" value="MFS_dom"/>
</dbReference>
<dbReference type="GO" id="GO:0016020">
    <property type="term" value="C:membrane"/>
    <property type="evidence" value="ECO:0007669"/>
    <property type="project" value="UniProtKB-SubCell"/>
</dbReference>
<comment type="similarity">
    <text evidence="2">Belongs to the major facilitator superfamily. Monocarboxylate porter (TC 2.A.1.13) family.</text>
</comment>
<evidence type="ECO:0000259" key="5">
    <source>
        <dbReference type="PROSITE" id="PS50850"/>
    </source>
</evidence>
<feature type="region of interest" description="Disordered" evidence="3">
    <location>
        <begin position="1"/>
        <end position="21"/>
    </location>
</feature>
<feature type="transmembrane region" description="Helical" evidence="4">
    <location>
        <begin position="158"/>
        <end position="180"/>
    </location>
</feature>
<evidence type="ECO:0000313" key="7">
    <source>
        <dbReference type="Proteomes" id="UP000800041"/>
    </source>
</evidence>
<dbReference type="InterPro" id="IPR011701">
    <property type="entry name" value="MFS"/>
</dbReference>
<proteinExistence type="inferred from homology"/>
<evidence type="ECO:0000313" key="6">
    <source>
        <dbReference type="EMBL" id="KAF1985567.1"/>
    </source>
</evidence>
<feature type="transmembrane region" description="Helical" evidence="4">
    <location>
        <begin position="117"/>
        <end position="138"/>
    </location>
</feature>
<dbReference type="AlphaFoldDB" id="A0A6G1GXP8"/>
<dbReference type="SUPFAM" id="SSF103473">
    <property type="entry name" value="MFS general substrate transporter"/>
    <property type="match status" value="1"/>
</dbReference>
<feature type="transmembrane region" description="Helical" evidence="4">
    <location>
        <begin position="187"/>
        <end position="204"/>
    </location>
</feature>
<evidence type="ECO:0000256" key="2">
    <source>
        <dbReference type="ARBA" id="ARBA00006727"/>
    </source>
</evidence>
<dbReference type="InterPro" id="IPR050327">
    <property type="entry name" value="Proton-linked_MCT"/>
</dbReference>
<evidence type="ECO:0000256" key="1">
    <source>
        <dbReference type="ARBA" id="ARBA00004141"/>
    </source>
</evidence>
<keyword evidence="4" id="KW-0472">Membrane</keyword>
<keyword evidence="7" id="KW-1185">Reference proteome</keyword>
<dbReference type="PANTHER" id="PTHR11360:SF177">
    <property type="entry name" value="RIBOFLAVIN TRANSPORTER MCH5"/>
    <property type="match status" value="1"/>
</dbReference>
<feature type="transmembrane region" description="Helical" evidence="4">
    <location>
        <begin position="425"/>
        <end position="447"/>
    </location>
</feature>
<feature type="transmembrane region" description="Helical" evidence="4">
    <location>
        <begin position="386"/>
        <end position="405"/>
    </location>
</feature>
<feature type="compositionally biased region" description="Polar residues" evidence="3">
    <location>
        <begin position="57"/>
        <end position="66"/>
    </location>
</feature>
<keyword evidence="4" id="KW-1133">Transmembrane helix</keyword>